<keyword evidence="1" id="KW-0812">Transmembrane</keyword>
<comment type="caution">
    <text evidence="2">The sequence shown here is derived from an EMBL/GenBank/DDBJ whole genome shotgun (WGS) entry which is preliminary data.</text>
</comment>
<protein>
    <submittedName>
        <fullName evidence="2">Uncharacterized protein</fullName>
    </submittedName>
</protein>
<keyword evidence="1" id="KW-0472">Membrane</keyword>
<evidence type="ECO:0000256" key="1">
    <source>
        <dbReference type="SAM" id="Phobius"/>
    </source>
</evidence>
<dbReference type="EMBL" id="JAPFFK010000005">
    <property type="protein sequence ID" value="KAJ6763205.1"/>
    <property type="molecule type" value="Genomic_DNA"/>
</dbReference>
<organism evidence="2 3">
    <name type="scientific">Salix purpurea</name>
    <name type="common">Purple osier willow</name>
    <dbReference type="NCBI Taxonomy" id="77065"/>
    <lineage>
        <taxon>Eukaryota</taxon>
        <taxon>Viridiplantae</taxon>
        <taxon>Streptophyta</taxon>
        <taxon>Embryophyta</taxon>
        <taxon>Tracheophyta</taxon>
        <taxon>Spermatophyta</taxon>
        <taxon>Magnoliopsida</taxon>
        <taxon>eudicotyledons</taxon>
        <taxon>Gunneridae</taxon>
        <taxon>Pentapetalae</taxon>
        <taxon>rosids</taxon>
        <taxon>fabids</taxon>
        <taxon>Malpighiales</taxon>
        <taxon>Salicaceae</taxon>
        <taxon>Saliceae</taxon>
        <taxon>Salix</taxon>
    </lineage>
</organism>
<proteinExistence type="predicted"/>
<reference evidence="2" key="2">
    <citation type="journal article" date="2023" name="Int. J. Mol. Sci.">
        <title>De Novo Assembly and Annotation of 11 Diverse Shrub Willow (Salix) Genomes Reveals Novel Gene Organization in Sex-Linked Regions.</title>
        <authorList>
            <person name="Hyden B."/>
            <person name="Feng K."/>
            <person name="Yates T.B."/>
            <person name="Jawdy S."/>
            <person name="Cereghino C."/>
            <person name="Smart L.B."/>
            <person name="Muchero W."/>
        </authorList>
    </citation>
    <scope>NUCLEOTIDE SEQUENCE</scope>
    <source>
        <tissue evidence="2">Shoot tip</tissue>
    </source>
</reference>
<evidence type="ECO:0000313" key="2">
    <source>
        <dbReference type="EMBL" id="KAJ6763205.1"/>
    </source>
</evidence>
<dbReference type="Proteomes" id="UP001151532">
    <property type="component" value="Chromosome 13"/>
</dbReference>
<keyword evidence="1" id="KW-1133">Transmembrane helix</keyword>
<gene>
    <name evidence="2" type="ORF">OIU79_023865</name>
</gene>
<accession>A0A9Q0W9K9</accession>
<evidence type="ECO:0000313" key="3">
    <source>
        <dbReference type="Proteomes" id="UP001151532"/>
    </source>
</evidence>
<reference evidence="2" key="1">
    <citation type="submission" date="2022-11" db="EMBL/GenBank/DDBJ databases">
        <authorList>
            <person name="Hyden B.L."/>
            <person name="Feng K."/>
            <person name="Yates T."/>
            <person name="Jawdy S."/>
            <person name="Smart L.B."/>
            <person name="Muchero W."/>
        </authorList>
    </citation>
    <scope>NUCLEOTIDE SEQUENCE</scope>
    <source>
        <tissue evidence="2">Shoot tip</tissue>
    </source>
</reference>
<feature type="transmembrane region" description="Helical" evidence="1">
    <location>
        <begin position="12"/>
        <end position="39"/>
    </location>
</feature>
<name>A0A9Q0W9K9_SALPP</name>
<sequence>MDFVFFFPEIGISFFYCIFYNLFYLSLQPLFFFLILLFLKNIDCVEYKTIQLINIIFIIIF</sequence>
<dbReference type="AlphaFoldDB" id="A0A9Q0W9K9"/>
<keyword evidence="3" id="KW-1185">Reference proteome</keyword>